<reference evidence="3" key="1">
    <citation type="submission" date="2021-10" db="EMBL/GenBank/DDBJ databases">
        <title>Anaerobic single-cell dispensing facilitates the cultivation of human gut bacteria.</title>
        <authorList>
            <person name="Afrizal A."/>
        </authorList>
    </citation>
    <scope>NUCLEOTIDE SEQUENCE</scope>
    <source>
        <strain evidence="3">CLA-AA-H272</strain>
    </source>
</reference>
<keyword evidence="4" id="KW-1185">Reference proteome</keyword>
<evidence type="ECO:0000256" key="1">
    <source>
        <dbReference type="SAM" id="Phobius"/>
    </source>
</evidence>
<feature type="transmembrane region" description="Helical" evidence="1">
    <location>
        <begin position="113"/>
        <end position="135"/>
    </location>
</feature>
<dbReference type="RefSeq" id="WP_349048783.1">
    <property type="nucleotide sequence ID" value="NZ_JBBNJF010000239.1"/>
</dbReference>
<dbReference type="InterPro" id="IPR006976">
    <property type="entry name" value="VanZ-like"/>
</dbReference>
<dbReference type="EMBL" id="JAJEPW010000027">
    <property type="protein sequence ID" value="MCC2129808.1"/>
    <property type="molecule type" value="Genomic_DNA"/>
</dbReference>
<accession>A0AAE3AF10</accession>
<evidence type="ECO:0000313" key="4">
    <source>
        <dbReference type="Proteomes" id="UP001199319"/>
    </source>
</evidence>
<feature type="transmembrane region" description="Helical" evidence="1">
    <location>
        <begin position="88"/>
        <end position="106"/>
    </location>
</feature>
<dbReference type="Pfam" id="PF04892">
    <property type="entry name" value="VanZ"/>
    <property type="match status" value="1"/>
</dbReference>
<sequence length="579" mass="64828">MIFRQIYAMNPWTVCLLMLLAFAGWTVLCNCLRAKVRIAVNVILFCVSAAIILHATLLSRTPGTYAAVLTPFAALAAARQQPELYREMLMNVFLFFPLGLTMSNALPRKWHRWLRISLTTLTGCILSAGIEYAQYRFALGMAETDDVICNTLGTFVGATSLLLAHAMEKHKERPTTMTLTATETQFLHIAKTAVSGGELPTEAVDWPAIFTLANQQKLLPILFETVRKTPAAGENAPLFAAIKRQVIGQVLNQTVRSAEFTDLYRRLRAAGLHPVVVKGQLCSRLYPLRDHRISADDDLFIPEGEFFACHEALLANGLTTDTPADELSAADEVSYTKKDSPLYIELHRHLFDSAEDAHDELNHFFVDIAPVEVDGFLTMPPHEHLLYLILHAYKHFVYSGIGLRQFCDIGLWAQAYHDQIDWQRLHDQCASVHAATFAAAAFRIARTYLDIDFDLPGLWDGDVDVEPLLHDALCGGVYGSNSYTRLHSSTVTLNAVKASRTGEKSSVLRTVFPKRAYLERRYPYLKKRPYLLPVAWVQRIAHYAGEKQSGADNSASGSIKLAKERIELMKLYGIIDEKK</sequence>
<dbReference type="PANTHER" id="PTHR36834">
    <property type="entry name" value="MEMBRANE PROTEIN-RELATED"/>
    <property type="match status" value="1"/>
</dbReference>
<comment type="caution">
    <text evidence="3">The sequence shown here is derived from an EMBL/GenBank/DDBJ whole genome shotgun (WGS) entry which is preliminary data.</text>
</comment>
<dbReference type="AlphaFoldDB" id="A0AAE3AF10"/>
<protein>
    <submittedName>
        <fullName evidence="3">Nucleotidyltransferase family protein</fullName>
    </submittedName>
</protein>
<dbReference type="InterPro" id="IPR053150">
    <property type="entry name" value="Teicoplanin_resist-assoc"/>
</dbReference>
<dbReference type="Proteomes" id="UP001199319">
    <property type="component" value="Unassembled WGS sequence"/>
</dbReference>
<dbReference type="InterPro" id="IPR039498">
    <property type="entry name" value="NTP_transf_5"/>
</dbReference>
<feature type="domain" description="VanZ-like" evidence="2">
    <location>
        <begin position="67"/>
        <end position="162"/>
    </location>
</feature>
<keyword evidence="1" id="KW-0472">Membrane</keyword>
<evidence type="ECO:0000313" key="3">
    <source>
        <dbReference type="EMBL" id="MCC2129808.1"/>
    </source>
</evidence>
<keyword evidence="1" id="KW-1133">Transmembrane helix</keyword>
<evidence type="ECO:0000259" key="2">
    <source>
        <dbReference type="Pfam" id="PF04892"/>
    </source>
</evidence>
<dbReference type="Pfam" id="PF14907">
    <property type="entry name" value="NTP_transf_5"/>
    <property type="match status" value="1"/>
</dbReference>
<proteinExistence type="predicted"/>
<gene>
    <name evidence="3" type="ORF">LKD37_09800</name>
</gene>
<feature type="transmembrane region" description="Helical" evidence="1">
    <location>
        <begin position="39"/>
        <end position="58"/>
    </location>
</feature>
<name>A0AAE3AF10_9FIRM</name>
<organism evidence="3 4">
    <name type="scientific">Brotocaccenecus cirricatena</name>
    <dbReference type="NCBI Taxonomy" id="3064195"/>
    <lineage>
        <taxon>Bacteria</taxon>
        <taxon>Bacillati</taxon>
        <taxon>Bacillota</taxon>
        <taxon>Clostridia</taxon>
        <taxon>Eubacteriales</taxon>
        <taxon>Oscillospiraceae</taxon>
        <taxon>Brotocaccenecus</taxon>
    </lineage>
</organism>
<keyword evidence="1" id="KW-0812">Transmembrane</keyword>
<dbReference type="PANTHER" id="PTHR36834:SF1">
    <property type="entry name" value="INTEGRAL MEMBRANE PROTEIN"/>
    <property type="match status" value="1"/>
</dbReference>